<dbReference type="Proteomes" id="UP000796761">
    <property type="component" value="Unassembled WGS sequence"/>
</dbReference>
<accession>A0A8K1G438</accession>
<evidence type="ECO:0000256" key="1">
    <source>
        <dbReference type="SAM" id="MobiDB-lite"/>
    </source>
</evidence>
<name>A0A8K1G438_9PASS</name>
<comment type="caution">
    <text evidence="2">The sequence shown here is derived from an EMBL/GenBank/DDBJ whole genome shotgun (WGS) entry which is preliminary data.</text>
</comment>
<dbReference type="AlphaFoldDB" id="A0A8K1G438"/>
<keyword evidence="3" id="KW-1185">Reference proteome</keyword>
<feature type="compositionally biased region" description="Basic and acidic residues" evidence="1">
    <location>
        <begin position="43"/>
        <end position="52"/>
    </location>
</feature>
<sequence length="131" mass="14473">MSNFDEGVGFGRFSSILFNGTQAQIADFCSASSYSTGLISEQHQARPKETGIQKDQQTSDDVAENALSGQVMTDLVQPQHRQLVQVMDESVTFVLFYLHKTIITWTVALELSRRHASDGIADLRHTGLALN</sequence>
<gene>
    <name evidence="2" type="ORF">HGM15179_015620</name>
</gene>
<dbReference type="EMBL" id="SWJQ01000699">
    <property type="protein sequence ID" value="TRZ11489.1"/>
    <property type="molecule type" value="Genomic_DNA"/>
</dbReference>
<proteinExistence type="predicted"/>
<feature type="region of interest" description="Disordered" evidence="1">
    <location>
        <begin position="40"/>
        <end position="60"/>
    </location>
</feature>
<protein>
    <submittedName>
        <fullName evidence="2">Uncharacterized protein</fullName>
    </submittedName>
</protein>
<organism evidence="2 3">
    <name type="scientific">Zosterops borbonicus</name>
    <dbReference type="NCBI Taxonomy" id="364589"/>
    <lineage>
        <taxon>Eukaryota</taxon>
        <taxon>Metazoa</taxon>
        <taxon>Chordata</taxon>
        <taxon>Craniata</taxon>
        <taxon>Vertebrata</taxon>
        <taxon>Euteleostomi</taxon>
        <taxon>Archelosauria</taxon>
        <taxon>Archosauria</taxon>
        <taxon>Dinosauria</taxon>
        <taxon>Saurischia</taxon>
        <taxon>Theropoda</taxon>
        <taxon>Coelurosauria</taxon>
        <taxon>Aves</taxon>
        <taxon>Neognathae</taxon>
        <taxon>Neoaves</taxon>
        <taxon>Telluraves</taxon>
        <taxon>Australaves</taxon>
        <taxon>Passeriformes</taxon>
        <taxon>Sylvioidea</taxon>
        <taxon>Zosteropidae</taxon>
        <taxon>Zosterops</taxon>
    </lineage>
</organism>
<evidence type="ECO:0000313" key="3">
    <source>
        <dbReference type="Proteomes" id="UP000796761"/>
    </source>
</evidence>
<evidence type="ECO:0000313" key="2">
    <source>
        <dbReference type="EMBL" id="TRZ11489.1"/>
    </source>
</evidence>
<reference evidence="2" key="1">
    <citation type="submission" date="2019-04" db="EMBL/GenBank/DDBJ databases">
        <title>Genome assembly of Zosterops borbonicus 15179.</title>
        <authorList>
            <person name="Leroy T."/>
            <person name="Anselmetti Y."/>
            <person name="Tilak M.-K."/>
            <person name="Nabholz B."/>
        </authorList>
    </citation>
    <scope>NUCLEOTIDE SEQUENCE</scope>
    <source>
        <strain evidence="2">HGM_15179</strain>
        <tissue evidence="2">Muscle</tissue>
    </source>
</reference>